<organism evidence="1 2">
    <name type="scientific">Seiridium cardinale</name>
    <dbReference type="NCBI Taxonomy" id="138064"/>
    <lineage>
        <taxon>Eukaryota</taxon>
        <taxon>Fungi</taxon>
        <taxon>Dikarya</taxon>
        <taxon>Ascomycota</taxon>
        <taxon>Pezizomycotina</taxon>
        <taxon>Sordariomycetes</taxon>
        <taxon>Xylariomycetidae</taxon>
        <taxon>Amphisphaeriales</taxon>
        <taxon>Sporocadaceae</taxon>
        <taxon>Seiridium</taxon>
    </lineage>
</organism>
<protein>
    <submittedName>
        <fullName evidence="1">Uncharacterized protein</fullName>
    </submittedName>
</protein>
<gene>
    <name evidence="1" type="ORF">SCAR479_00687</name>
</gene>
<accession>A0ABR2YA69</accession>
<reference evidence="1 2" key="1">
    <citation type="submission" date="2024-02" db="EMBL/GenBank/DDBJ databases">
        <title>First draft genome assembly of two strains of Seiridium cardinale.</title>
        <authorList>
            <person name="Emiliani G."/>
            <person name="Scali E."/>
        </authorList>
    </citation>
    <scope>NUCLEOTIDE SEQUENCE [LARGE SCALE GENOMIC DNA]</scope>
    <source>
        <strain evidence="1 2">BM-138-000479</strain>
    </source>
</reference>
<evidence type="ECO:0000313" key="2">
    <source>
        <dbReference type="Proteomes" id="UP001465668"/>
    </source>
</evidence>
<dbReference type="Proteomes" id="UP001465668">
    <property type="component" value="Unassembled WGS sequence"/>
</dbReference>
<name>A0ABR2YA69_9PEZI</name>
<evidence type="ECO:0000313" key="1">
    <source>
        <dbReference type="EMBL" id="KAK9784128.1"/>
    </source>
</evidence>
<proteinExistence type="predicted"/>
<comment type="caution">
    <text evidence="1">The sequence shown here is derived from an EMBL/GenBank/DDBJ whole genome shotgun (WGS) entry which is preliminary data.</text>
</comment>
<dbReference type="EMBL" id="JARVKM010000001">
    <property type="protein sequence ID" value="KAK9784128.1"/>
    <property type="molecule type" value="Genomic_DNA"/>
</dbReference>
<keyword evidence="2" id="KW-1185">Reference proteome</keyword>
<sequence length="776" mass="85139">MASATRHIIRHGFSGFGPRSALLVMDVVIAYLTERQQFNNMGLEIELFIFDKNDASNAGAGTAWQTQCDATPNSGVTAAVTLPGSTVIPNQDIVAAASDLASAVAQELYDNRAVHEDEMRQRNPAAYALLNQATRIDNSVDTSTACATRGLIGKVQRANIDKVVNFVRAHVPEIRILFKFEHTIVGADFSSPTQPRLIARRNDSIQPEAYPFDFVHLANGPTAEIPVSSEVRPRTFSSVPNADSIRDFLGKHELLDDKTKLIKRGAKIAIAGMKLSAYDIVPIIMAMTDMIETKAGSWVLNKKRIAGYQGLFTFIGRSDGDPAPPRHAHTMHWPDGESFLTTEEVHAIMLQRDFDWLSLAAPLLTANTAARLGVPPSQIELPTTTEESMLEYHNQNNEYRAGNPTSAGLLRAGQQALIGGFGLESAPDTAEAQLVAKAPLTREGRAGFPTRKSAANDITQARVAIQSPNSEFFAHWKKAWSLDNASPVEIQDLIAQLFGLGVATFVQANFDEIHLQQQSSRIILRGQSFDVLFAPKIMTRSADILLTSLKGKVKDIVPGVPEYIKGRFLQSLGGEPIHALDVGLGGHGEPVSLSYGQTSIVGLQSFDLHHHASAADWAATASRMLVLLSAIKAAGDAAAVQTLIKTYGNSNLPTSRDFHMETAMFKDAWREAQEKACFLRVCTAFLEKERVSDYTPHISSPEARRTCIGFLDLVRPGAQRSYQEELSGIPAFDPIHKRQFYMKRHLDFTPVEMERLWQLILKGNSWLKGIIAPRTS</sequence>